<dbReference type="RefSeq" id="WP_085211323.1">
    <property type="nucleotide sequence ID" value="NZ_FXAM01000001.1"/>
</dbReference>
<dbReference type="PROSITE" id="PS51007">
    <property type="entry name" value="CYTC"/>
    <property type="match status" value="2"/>
</dbReference>
<feature type="chain" id="PRO_5013368761" description="Cytochrome c domain-containing protein" evidence="7">
    <location>
        <begin position="22"/>
        <end position="692"/>
    </location>
</feature>
<evidence type="ECO:0000256" key="5">
    <source>
        <dbReference type="ARBA" id="ARBA00023004"/>
    </source>
</evidence>
<evidence type="ECO:0000259" key="8">
    <source>
        <dbReference type="PROSITE" id="PS51007"/>
    </source>
</evidence>
<dbReference type="InterPro" id="IPR051395">
    <property type="entry name" value="Cytochrome_c_Peroxidase/MauG"/>
</dbReference>
<keyword evidence="5 6" id="KW-0408">Iron</keyword>
<dbReference type="EMBL" id="FXAM01000001">
    <property type="protein sequence ID" value="SMF94176.1"/>
    <property type="molecule type" value="Genomic_DNA"/>
</dbReference>
<keyword evidence="10" id="KW-1185">Reference proteome</keyword>
<evidence type="ECO:0000256" key="7">
    <source>
        <dbReference type="SAM" id="SignalP"/>
    </source>
</evidence>
<name>A0A1Y6CV59_9GAMM</name>
<keyword evidence="3 7" id="KW-0732">Signal</keyword>
<feature type="signal peptide" evidence="7">
    <location>
        <begin position="1"/>
        <end position="21"/>
    </location>
</feature>
<keyword evidence="4" id="KW-0560">Oxidoreductase</keyword>
<evidence type="ECO:0000256" key="3">
    <source>
        <dbReference type="ARBA" id="ARBA00022729"/>
    </source>
</evidence>
<dbReference type="STRING" id="1760988.SAMN02949497_1484"/>
<evidence type="ECO:0000256" key="4">
    <source>
        <dbReference type="ARBA" id="ARBA00023002"/>
    </source>
</evidence>
<evidence type="ECO:0000256" key="2">
    <source>
        <dbReference type="ARBA" id="ARBA00022723"/>
    </source>
</evidence>
<dbReference type="GO" id="GO:0009055">
    <property type="term" value="F:electron transfer activity"/>
    <property type="evidence" value="ECO:0007669"/>
    <property type="project" value="InterPro"/>
</dbReference>
<evidence type="ECO:0000313" key="9">
    <source>
        <dbReference type="EMBL" id="SMF94176.1"/>
    </source>
</evidence>
<feature type="domain" description="Cytochrome c" evidence="8">
    <location>
        <begin position="219"/>
        <end position="400"/>
    </location>
</feature>
<protein>
    <recommendedName>
        <fullName evidence="8">Cytochrome c domain-containing protein</fullName>
    </recommendedName>
</protein>
<dbReference type="InterPro" id="IPR036909">
    <property type="entry name" value="Cyt_c-like_dom_sf"/>
</dbReference>
<dbReference type="PANTHER" id="PTHR30600:SF10">
    <property type="entry name" value="BLL6722 PROTEIN"/>
    <property type="match status" value="1"/>
</dbReference>
<dbReference type="OrthoDB" id="5571370at2"/>
<keyword evidence="1 6" id="KW-0349">Heme</keyword>
<dbReference type="InterPro" id="IPR009056">
    <property type="entry name" value="Cyt_c-like_dom"/>
</dbReference>
<evidence type="ECO:0000256" key="6">
    <source>
        <dbReference type="PROSITE-ProRule" id="PRU00433"/>
    </source>
</evidence>
<dbReference type="GO" id="GO:0046872">
    <property type="term" value="F:metal ion binding"/>
    <property type="evidence" value="ECO:0007669"/>
    <property type="project" value="UniProtKB-KW"/>
</dbReference>
<organism evidence="9 10">
    <name type="scientific">Methylomagnum ishizawai</name>
    <dbReference type="NCBI Taxonomy" id="1760988"/>
    <lineage>
        <taxon>Bacteria</taxon>
        <taxon>Pseudomonadati</taxon>
        <taxon>Pseudomonadota</taxon>
        <taxon>Gammaproteobacteria</taxon>
        <taxon>Methylococcales</taxon>
        <taxon>Methylococcaceae</taxon>
        <taxon>Methylomagnum</taxon>
    </lineage>
</organism>
<dbReference type="GO" id="GO:0020037">
    <property type="term" value="F:heme binding"/>
    <property type="evidence" value="ECO:0007669"/>
    <property type="project" value="InterPro"/>
</dbReference>
<dbReference type="PANTHER" id="PTHR30600">
    <property type="entry name" value="CYTOCHROME C PEROXIDASE-RELATED"/>
    <property type="match status" value="1"/>
</dbReference>
<dbReference type="AlphaFoldDB" id="A0A1Y6CV59"/>
<reference evidence="9 10" key="1">
    <citation type="submission" date="2016-12" db="EMBL/GenBank/DDBJ databases">
        <authorList>
            <person name="Song W.-J."/>
            <person name="Kurnit D.M."/>
        </authorList>
    </citation>
    <scope>NUCLEOTIDE SEQUENCE [LARGE SCALE GENOMIC DNA]</scope>
    <source>
        <strain evidence="9 10">175</strain>
    </source>
</reference>
<evidence type="ECO:0000313" key="10">
    <source>
        <dbReference type="Proteomes" id="UP000192923"/>
    </source>
</evidence>
<gene>
    <name evidence="9" type="ORF">SAMN02949497_1484</name>
</gene>
<keyword evidence="2 6" id="KW-0479">Metal-binding</keyword>
<proteinExistence type="predicted"/>
<feature type="domain" description="Cytochrome c" evidence="8">
    <location>
        <begin position="415"/>
        <end position="597"/>
    </location>
</feature>
<sequence>MKHQKLLVTAALAGLWAFALFAPRSPEPLFTGHGDPATLGRLFNRWEAGHREEGNRRMAVGLTPTWALSKSSADAGGRATLDLADGWMRVEATGLPAGTAYEAWLLDRHAPARPAAFKLGTLTPDGQRLALSTRLDRDRQAGFTLDAIAVVRAGDDPAAAGLLAGSPNLFQRLRYTVQAWTAARIGPPGAEPAPMSPAFDFLLPKVAMAADGNKPSLEQLIAQGRRLFTKETFGGNGRTCATCHRPDHNHTIDPQYIAKLPPTDPLFVAETNPALKDLEKPALLRQFGLFLANVDGFDKPGVMRGAPHLLALSSSLGFETKAMGGEFQEDSDYFEQSGQTAQAIGWSQDGAPDGGSLRDFAKGAVRQHLPRTLARVEGVDFRLPTEAELDALEAYMLSLGRDSEVILAALKFKSPMVERGKALFDQKQNPMDAGQQPVFGQSANCNGCHMNAGAMSSTTLANPTRDTGVERMRDQLHHLADPTVAYDGGFGQQLQTDCGPDFDRACYSDGSLDPRGVRPAAHPRLNRFNTPSLIEAADTAPFFHNNSVATLEEAVAYYNTDSFNNSPGAFTSKGANRQTRIDSSQVQAVALFLRSINVLENIRSANALDTKALALPQPQAGQMVHLAMAETQDAIEVLRGGVFIPFPDALAKLEQAYQLQKQARREASDAPRNDLLNQALALRTAARTDIVE</sequence>
<dbReference type="Gene3D" id="1.10.760.10">
    <property type="entry name" value="Cytochrome c-like domain"/>
    <property type="match status" value="2"/>
</dbReference>
<dbReference type="SUPFAM" id="SSF46626">
    <property type="entry name" value="Cytochrome c"/>
    <property type="match status" value="2"/>
</dbReference>
<evidence type="ECO:0000256" key="1">
    <source>
        <dbReference type="ARBA" id="ARBA00022617"/>
    </source>
</evidence>
<dbReference type="GO" id="GO:0004130">
    <property type="term" value="F:cytochrome-c peroxidase activity"/>
    <property type="evidence" value="ECO:0007669"/>
    <property type="project" value="TreeGrafter"/>
</dbReference>
<accession>A0A1Y6CV59</accession>
<dbReference type="Proteomes" id="UP000192923">
    <property type="component" value="Unassembled WGS sequence"/>
</dbReference>